<gene>
    <name evidence="1" type="ORF">HNQ88_000109</name>
</gene>
<reference evidence="1" key="1">
    <citation type="submission" date="2023-07" db="EMBL/GenBank/DDBJ databases">
        <title>Genomic Encyclopedia of Type Strains, Phase IV (KMG-IV): sequencing the most valuable type-strain genomes for metagenomic binning, comparative biology and taxonomic classification.</title>
        <authorList>
            <person name="Goeker M."/>
        </authorList>
    </citation>
    <scope>NUCLEOTIDE SEQUENCE</scope>
    <source>
        <strain evidence="1">DSM 26174</strain>
    </source>
</reference>
<keyword evidence="2" id="KW-1185">Reference proteome</keyword>
<dbReference type="AlphaFoldDB" id="A0AAE4BQN7"/>
<organism evidence="1 2">
    <name type="scientific">Aureibacter tunicatorum</name>
    <dbReference type="NCBI Taxonomy" id="866807"/>
    <lineage>
        <taxon>Bacteria</taxon>
        <taxon>Pseudomonadati</taxon>
        <taxon>Bacteroidota</taxon>
        <taxon>Cytophagia</taxon>
        <taxon>Cytophagales</taxon>
        <taxon>Persicobacteraceae</taxon>
        <taxon>Aureibacter</taxon>
    </lineage>
</organism>
<proteinExistence type="predicted"/>
<accession>A0AAE4BQN7</accession>
<evidence type="ECO:0000313" key="1">
    <source>
        <dbReference type="EMBL" id="MDR6237133.1"/>
    </source>
</evidence>
<evidence type="ECO:0000313" key="2">
    <source>
        <dbReference type="Proteomes" id="UP001185092"/>
    </source>
</evidence>
<dbReference type="Proteomes" id="UP001185092">
    <property type="component" value="Unassembled WGS sequence"/>
</dbReference>
<dbReference type="EMBL" id="JAVDQD010000001">
    <property type="protein sequence ID" value="MDR6237133.1"/>
    <property type="molecule type" value="Genomic_DNA"/>
</dbReference>
<protein>
    <submittedName>
        <fullName evidence="1">Uncharacterized protein</fullName>
    </submittedName>
</protein>
<name>A0AAE4BQN7_9BACT</name>
<comment type="caution">
    <text evidence="1">The sequence shown here is derived from an EMBL/GenBank/DDBJ whole genome shotgun (WGS) entry which is preliminary data.</text>
</comment>
<sequence length="79" mass="8822">MACIGKTGIPIYFEILDNISGNSNKDDRITLLKQLIDLIITIDCIVPFSLFKKLEKIRSSTLFALEAASVFSIIMKKLS</sequence>